<dbReference type="PRINTS" id="PR00420">
    <property type="entry name" value="RNGMNOXGNASE"/>
</dbReference>
<proteinExistence type="predicted"/>
<dbReference type="InterPro" id="IPR036188">
    <property type="entry name" value="FAD/NAD-bd_sf"/>
</dbReference>
<dbReference type="Pfam" id="PF01494">
    <property type="entry name" value="FAD_binding_3"/>
    <property type="match status" value="1"/>
</dbReference>
<accession>A0ABQ5U9E6</accession>
<reference evidence="2" key="1">
    <citation type="journal article" date="2014" name="Int. J. Syst. Evol. Microbiol.">
        <title>Complete genome of a new Firmicutes species belonging to the dominant human colonic microbiota ('Ruminococcus bicirculans') reveals two chromosomes and a selective capacity to utilize plant glucans.</title>
        <authorList>
            <consortium name="NISC Comparative Sequencing Program"/>
            <person name="Wegmann U."/>
            <person name="Louis P."/>
            <person name="Goesmann A."/>
            <person name="Henrissat B."/>
            <person name="Duncan S.H."/>
            <person name="Flint H.J."/>
        </authorList>
    </citation>
    <scope>NUCLEOTIDE SEQUENCE</scope>
    <source>
        <strain evidence="2">NBRC 103408</strain>
    </source>
</reference>
<evidence type="ECO:0000313" key="2">
    <source>
        <dbReference type="EMBL" id="GLQ07869.1"/>
    </source>
</evidence>
<protein>
    <submittedName>
        <fullName evidence="2">FAD-binding monooxygenase</fullName>
    </submittedName>
</protein>
<evidence type="ECO:0000259" key="1">
    <source>
        <dbReference type="Pfam" id="PF01494"/>
    </source>
</evidence>
<dbReference type="Proteomes" id="UP001161409">
    <property type="component" value="Unassembled WGS sequence"/>
</dbReference>
<reference evidence="2" key="2">
    <citation type="submission" date="2023-01" db="EMBL/GenBank/DDBJ databases">
        <title>Draft genome sequence of Sneathiella chinensis strain NBRC 103408.</title>
        <authorList>
            <person name="Sun Q."/>
            <person name="Mori K."/>
        </authorList>
    </citation>
    <scope>NUCLEOTIDE SEQUENCE</scope>
    <source>
        <strain evidence="2">NBRC 103408</strain>
    </source>
</reference>
<gene>
    <name evidence="2" type="ORF">GCM10007924_30910</name>
</gene>
<dbReference type="InterPro" id="IPR002938">
    <property type="entry name" value="FAD-bd"/>
</dbReference>
<dbReference type="PANTHER" id="PTHR43422:SF3">
    <property type="entry name" value="THIAMINE THIAZOLE SYNTHASE"/>
    <property type="match status" value="1"/>
</dbReference>
<dbReference type="Gene3D" id="3.50.50.60">
    <property type="entry name" value="FAD/NAD(P)-binding domain"/>
    <property type="match status" value="1"/>
</dbReference>
<dbReference type="SUPFAM" id="SSF51905">
    <property type="entry name" value="FAD/NAD(P)-binding domain"/>
    <property type="match status" value="1"/>
</dbReference>
<dbReference type="GO" id="GO:0004497">
    <property type="term" value="F:monooxygenase activity"/>
    <property type="evidence" value="ECO:0007669"/>
    <property type="project" value="UniProtKB-KW"/>
</dbReference>
<feature type="domain" description="FAD-binding" evidence="1">
    <location>
        <begin position="14"/>
        <end position="346"/>
    </location>
</feature>
<organism evidence="2 3">
    <name type="scientific">Sneathiella chinensis</name>
    <dbReference type="NCBI Taxonomy" id="349750"/>
    <lineage>
        <taxon>Bacteria</taxon>
        <taxon>Pseudomonadati</taxon>
        <taxon>Pseudomonadota</taxon>
        <taxon>Alphaproteobacteria</taxon>
        <taxon>Sneathiellales</taxon>
        <taxon>Sneathiellaceae</taxon>
        <taxon>Sneathiella</taxon>
    </lineage>
</organism>
<sequence>MGGKHVTGETAGKAIVIGSGIAGLLAARVLSERFAEVHVLEKDAEPVAPTPRKGVPQGHHVHVLLNRGETILEDLFPGFRKALLDGGSVPATLGRDVNWHVAGRWMPKFDKGMETFFQTRPFLEQVIRTFVSAIPTIHFHYKTAVTGFDYAETGSVRSVRARTQDEEQEVALEADLFVEAAGRGTRLDQELQAAGFTPVPATRVEVDFAYASGLFRLPPSENRDWRAMLIYPKAPEETRAAAIVPVEGDQWLVTAAGYNGDHPPLDAAGFMAFIGTLSQPHIHTVLQDAELLGPIRPFKFKAGVRRHFGGSNRTPGNLLVLGDAICSANPFFGQGIAVAAQEAMVLRDLVKTHGHSPAAWPDRAQKSFYRDIDRILDISWGLAIGEDLKYPSTSGKKPFGFAISRFFKDRVMSSNDPDVARQFYRVMHFAESPLTLLRPRILKALFRGA</sequence>
<keyword evidence="2" id="KW-0560">Oxidoreductase</keyword>
<comment type="caution">
    <text evidence="2">The sequence shown here is derived from an EMBL/GenBank/DDBJ whole genome shotgun (WGS) entry which is preliminary data.</text>
</comment>
<dbReference type="EMBL" id="BSNF01000010">
    <property type="protein sequence ID" value="GLQ07869.1"/>
    <property type="molecule type" value="Genomic_DNA"/>
</dbReference>
<keyword evidence="2" id="KW-0503">Monooxygenase</keyword>
<dbReference type="PANTHER" id="PTHR43422">
    <property type="entry name" value="THIAMINE THIAZOLE SYNTHASE"/>
    <property type="match status" value="1"/>
</dbReference>
<evidence type="ECO:0000313" key="3">
    <source>
        <dbReference type="Proteomes" id="UP001161409"/>
    </source>
</evidence>
<keyword evidence="3" id="KW-1185">Reference proteome</keyword>
<name>A0ABQ5U9E6_9PROT</name>